<dbReference type="CDD" id="cd00806">
    <property type="entry name" value="TrpRS_core"/>
    <property type="match status" value="1"/>
</dbReference>
<feature type="binding site" evidence="8">
    <location>
        <begin position="190"/>
        <end position="194"/>
    </location>
    <ligand>
        <name>ATP</name>
        <dbReference type="ChEBI" id="CHEBI:30616"/>
    </ligand>
</feature>
<dbReference type="InParanoid" id="A0A517SEH1"/>
<dbReference type="SUPFAM" id="SSF52374">
    <property type="entry name" value="Nucleotidylyl transferase"/>
    <property type="match status" value="1"/>
</dbReference>
<dbReference type="AlphaFoldDB" id="A0A517SEH1"/>
<dbReference type="RefSeq" id="WP_145030357.1">
    <property type="nucleotide sequence ID" value="NZ_CP036271.1"/>
</dbReference>
<evidence type="ECO:0000256" key="1">
    <source>
        <dbReference type="ARBA" id="ARBA00005594"/>
    </source>
</evidence>
<dbReference type="FunFam" id="1.10.240.10:FF:000005">
    <property type="entry name" value="Tryptophan--tRNA ligase"/>
    <property type="match status" value="1"/>
</dbReference>
<dbReference type="InterPro" id="IPR024109">
    <property type="entry name" value="Trp-tRNA-ligase_bac-type"/>
</dbReference>
<organism evidence="10 11">
    <name type="scientific">Caulifigura coniformis</name>
    <dbReference type="NCBI Taxonomy" id="2527983"/>
    <lineage>
        <taxon>Bacteria</taxon>
        <taxon>Pseudomonadati</taxon>
        <taxon>Planctomycetota</taxon>
        <taxon>Planctomycetia</taxon>
        <taxon>Planctomycetales</taxon>
        <taxon>Planctomycetaceae</taxon>
        <taxon>Caulifigura</taxon>
    </lineage>
</organism>
<dbReference type="Gene3D" id="1.10.240.10">
    <property type="entry name" value="Tyrosyl-Transfer RNA Synthetase"/>
    <property type="match status" value="1"/>
</dbReference>
<keyword evidence="5 8" id="KW-0648">Protein biosynthesis</keyword>
<evidence type="ECO:0000256" key="7">
    <source>
        <dbReference type="ARBA" id="ARBA00049929"/>
    </source>
</evidence>
<gene>
    <name evidence="8 10" type="primary">trpS</name>
    <name evidence="10" type="ORF">Pan44_25410</name>
</gene>
<feature type="binding site" evidence="8">
    <location>
        <begin position="8"/>
        <end position="10"/>
    </location>
    <ligand>
        <name>ATP</name>
        <dbReference type="ChEBI" id="CHEBI:30616"/>
    </ligand>
</feature>
<accession>A0A517SEH1</accession>
<evidence type="ECO:0000256" key="3">
    <source>
        <dbReference type="ARBA" id="ARBA00022741"/>
    </source>
</evidence>
<feature type="short sequence motif" description="'HIGH' region" evidence="8">
    <location>
        <begin position="9"/>
        <end position="17"/>
    </location>
</feature>
<dbReference type="GO" id="GO:0005524">
    <property type="term" value="F:ATP binding"/>
    <property type="evidence" value="ECO:0007669"/>
    <property type="project" value="UniProtKB-UniRule"/>
</dbReference>
<dbReference type="GO" id="GO:0004830">
    <property type="term" value="F:tryptophan-tRNA ligase activity"/>
    <property type="evidence" value="ECO:0007669"/>
    <property type="project" value="UniProtKB-UniRule"/>
</dbReference>
<keyword evidence="11" id="KW-1185">Reference proteome</keyword>
<feature type="binding site" evidence="8">
    <location>
        <position position="131"/>
    </location>
    <ligand>
        <name>L-tryptophan</name>
        <dbReference type="ChEBI" id="CHEBI:57912"/>
    </ligand>
</feature>
<comment type="similarity">
    <text evidence="1 8 9">Belongs to the class-I aminoacyl-tRNA synthetase family.</text>
</comment>
<dbReference type="OrthoDB" id="9801042at2"/>
<name>A0A517SEH1_9PLAN</name>
<keyword evidence="8" id="KW-0963">Cytoplasm</keyword>
<keyword evidence="4 8" id="KW-0067">ATP-binding</keyword>
<evidence type="ECO:0000256" key="9">
    <source>
        <dbReference type="RuleBase" id="RU363036"/>
    </source>
</evidence>
<dbReference type="InterPro" id="IPR050203">
    <property type="entry name" value="Trp-tRNA_synthetase"/>
</dbReference>
<evidence type="ECO:0000256" key="2">
    <source>
        <dbReference type="ARBA" id="ARBA00022598"/>
    </source>
</evidence>
<dbReference type="NCBIfam" id="TIGR00233">
    <property type="entry name" value="trpS"/>
    <property type="match status" value="1"/>
</dbReference>
<dbReference type="InterPro" id="IPR002306">
    <property type="entry name" value="Trp-tRNA-ligase"/>
</dbReference>
<dbReference type="KEGG" id="ccos:Pan44_25410"/>
<dbReference type="PANTHER" id="PTHR43766">
    <property type="entry name" value="TRYPTOPHAN--TRNA LIGASE, MITOCHONDRIAL"/>
    <property type="match status" value="1"/>
</dbReference>
<evidence type="ECO:0000256" key="6">
    <source>
        <dbReference type="ARBA" id="ARBA00023146"/>
    </source>
</evidence>
<dbReference type="InterPro" id="IPR014729">
    <property type="entry name" value="Rossmann-like_a/b/a_fold"/>
</dbReference>
<dbReference type="PRINTS" id="PR01039">
    <property type="entry name" value="TRNASYNTHTRP"/>
</dbReference>
<dbReference type="Gene3D" id="3.40.50.620">
    <property type="entry name" value="HUPs"/>
    <property type="match status" value="1"/>
</dbReference>
<dbReference type="HAMAP" id="MF_00140_B">
    <property type="entry name" value="Trp_tRNA_synth_B"/>
    <property type="match status" value="1"/>
</dbReference>
<keyword evidence="2 8" id="KW-0436">Ligase</keyword>
<proteinExistence type="inferred from homology"/>
<dbReference type="GO" id="GO:0006436">
    <property type="term" value="P:tryptophanyl-tRNA aminoacylation"/>
    <property type="evidence" value="ECO:0007669"/>
    <property type="project" value="UniProtKB-UniRule"/>
</dbReference>
<dbReference type="GO" id="GO:0005829">
    <property type="term" value="C:cytosol"/>
    <property type="evidence" value="ECO:0007669"/>
    <property type="project" value="TreeGrafter"/>
</dbReference>
<comment type="catalytic activity">
    <reaction evidence="7 8">
        <text>tRNA(Trp) + L-tryptophan + ATP = L-tryptophyl-tRNA(Trp) + AMP + diphosphate + H(+)</text>
        <dbReference type="Rhea" id="RHEA:24080"/>
        <dbReference type="Rhea" id="RHEA-COMP:9671"/>
        <dbReference type="Rhea" id="RHEA-COMP:9705"/>
        <dbReference type="ChEBI" id="CHEBI:15378"/>
        <dbReference type="ChEBI" id="CHEBI:30616"/>
        <dbReference type="ChEBI" id="CHEBI:33019"/>
        <dbReference type="ChEBI" id="CHEBI:57912"/>
        <dbReference type="ChEBI" id="CHEBI:78442"/>
        <dbReference type="ChEBI" id="CHEBI:78535"/>
        <dbReference type="ChEBI" id="CHEBI:456215"/>
        <dbReference type="EC" id="6.1.1.2"/>
    </reaction>
</comment>
<comment type="subunit">
    <text evidence="8">Homodimer.</text>
</comment>
<reference evidence="10 11" key="1">
    <citation type="submission" date="2019-02" db="EMBL/GenBank/DDBJ databases">
        <title>Deep-cultivation of Planctomycetes and their phenomic and genomic characterization uncovers novel biology.</title>
        <authorList>
            <person name="Wiegand S."/>
            <person name="Jogler M."/>
            <person name="Boedeker C."/>
            <person name="Pinto D."/>
            <person name="Vollmers J."/>
            <person name="Rivas-Marin E."/>
            <person name="Kohn T."/>
            <person name="Peeters S.H."/>
            <person name="Heuer A."/>
            <person name="Rast P."/>
            <person name="Oberbeckmann S."/>
            <person name="Bunk B."/>
            <person name="Jeske O."/>
            <person name="Meyerdierks A."/>
            <person name="Storesund J.E."/>
            <person name="Kallscheuer N."/>
            <person name="Luecker S."/>
            <person name="Lage O.M."/>
            <person name="Pohl T."/>
            <person name="Merkel B.J."/>
            <person name="Hornburger P."/>
            <person name="Mueller R.-W."/>
            <person name="Bruemmer F."/>
            <person name="Labrenz M."/>
            <person name="Spormann A.M."/>
            <person name="Op den Camp H."/>
            <person name="Overmann J."/>
            <person name="Amann R."/>
            <person name="Jetten M.S.M."/>
            <person name="Mascher T."/>
            <person name="Medema M.H."/>
            <person name="Devos D.P."/>
            <person name="Kaster A.-K."/>
            <person name="Ovreas L."/>
            <person name="Rohde M."/>
            <person name="Galperin M.Y."/>
            <person name="Jogler C."/>
        </authorList>
    </citation>
    <scope>NUCLEOTIDE SEQUENCE [LARGE SCALE GENOMIC DNA]</scope>
    <source>
        <strain evidence="10 11">Pan44</strain>
    </source>
</reference>
<dbReference type="InterPro" id="IPR002305">
    <property type="entry name" value="aa-tRNA-synth_Ic"/>
</dbReference>
<dbReference type="EMBL" id="CP036271">
    <property type="protein sequence ID" value="QDT54508.1"/>
    <property type="molecule type" value="Genomic_DNA"/>
</dbReference>
<keyword evidence="3 8" id="KW-0547">Nucleotide-binding</keyword>
<dbReference type="FunCoup" id="A0A517SEH1">
    <property type="interactions" value="498"/>
</dbReference>
<dbReference type="EC" id="6.1.1.2" evidence="8"/>
<feature type="binding site" evidence="8">
    <location>
        <position position="183"/>
    </location>
    <ligand>
        <name>ATP</name>
        <dbReference type="ChEBI" id="CHEBI:30616"/>
    </ligand>
</feature>
<comment type="subcellular location">
    <subcellularLocation>
        <location evidence="8">Cytoplasm</location>
    </subcellularLocation>
</comment>
<dbReference type="Pfam" id="PF00579">
    <property type="entry name" value="tRNA-synt_1b"/>
    <property type="match status" value="1"/>
</dbReference>
<feature type="binding site" evidence="8">
    <location>
        <begin position="143"/>
        <end position="145"/>
    </location>
    <ligand>
        <name>ATP</name>
        <dbReference type="ChEBI" id="CHEBI:30616"/>
    </ligand>
</feature>
<evidence type="ECO:0000256" key="8">
    <source>
        <dbReference type="HAMAP-Rule" id="MF_00140"/>
    </source>
</evidence>
<comment type="function">
    <text evidence="8">Catalyzes the attachment of tryptophan to tRNA(Trp).</text>
</comment>
<dbReference type="Proteomes" id="UP000315700">
    <property type="component" value="Chromosome"/>
</dbReference>
<evidence type="ECO:0000256" key="4">
    <source>
        <dbReference type="ARBA" id="ARBA00022840"/>
    </source>
</evidence>
<sequence>MKILSGIQPTGRPHWGNYFGAIRQYIALQDNEQAFYFIADLHALTTIRDAAVLRENSFAAALDLLALGLDPAKATLFIQSEVPEIPELTWLLMTVTQMHLLEKCHAYKDKKEKGLAADAGLFTYPVLMAADIIGYDSQIVPVGVDQVQHVEVTRDLAQRFNNIYRQDVFVLPEYRVLDTTAKVPGLDGEKMSKSYGNTVEIFEEPKKLRKKIMSIKTDSTPVEAPKNPDTCPVFTLYKLFSTQAEQDALAARYREGGMGYGEAKQSLYEKADAWFAPARERRADLASRPDDVHAILSDGAARARSKVRDVLARAQAACGVGPRR</sequence>
<dbReference type="PANTHER" id="PTHR43766:SF1">
    <property type="entry name" value="TRYPTOPHAN--TRNA LIGASE, MITOCHONDRIAL"/>
    <property type="match status" value="1"/>
</dbReference>
<evidence type="ECO:0000256" key="5">
    <source>
        <dbReference type="ARBA" id="ARBA00022917"/>
    </source>
</evidence>
<evidence type="ECO:0000313" key="11">
    <source>
        <dbReference type="Proteomes" id="UP000315700"/>
    </source>
</evidence>
<feature type="short sequence motif" description="'KMSKS' region" evidence="8">
    <location>
        <begin position="190"/>
        <end position="194"/>
    </location>
</feature>
<protein>
    <recommendedName>
        <fullName evidence="8">Tryptophan--tRNA ligase</fullName>
        <ecNumber evidence="8">6.1.1.2</ecNumber>
    </recommendedName>
    <alternativeName>
        <fullName evidence="8">Tryptophanyl-tRNA synthetase</fullName>
        <shortName evidence="8">TrpRS</shortName>
    </alternativeName>
</protein>
<evidence type="ECO:0000313" key="10">
    <source>
        <dbReference type="EMBL" id="QDT54508.1"/>
    </source>
</evidence>
<keyword evidence="6 8" id="KW-0030">Aminoacyl-tRNA synthetase</keyword>
<feature type="binding site" evidence="8">
    <location>
        <begin position="16"/>
        <end position="17"/>
    </location>
    <ligand>
        <name>ATP</name>
        <dbReference type="ChEBI" id="CHEBI:30616"/>
    </ligand>
</feature>